<accession>A0A6J8A9E2</accession>
<keyword evidence="3" id="KW-1185">Reference proteome</keyword>
<sequence>MLRNIKPTNLIDIFKSLSCVVVSNDTLESIAPNSHEQNAFYTPSKKSAGLEFSLSSPSTLSENSSSPKTFNKFTRSETEELCNENSGSLSRHSRYSSMPVLNTLEPSSPLLHKQWKCSEEITSQENSSLVKKRIFDTKRYFKRAKNHSPDLRRRNNSVSAFHDSFIKKSTENLSRKLTVSLSQKVGPITLKKNSSIYIIII</sequence>
<feature type="region of interest" description="Disordered" evidence="1">
    <location>
        <begin position="52"/>
        <end position="71"/>
    </location>
</feature>
<evidence type="ECO:0000313" key="2">
    <source>
        <dbReference type="EMBL" id="CAC5364529.1"/>
    </source>
</evidence>
<evidence type="ECO:0000313" key="3">
    <source>
        <dbReference type="Proteomes" id="UP000507470"/>
    </source>
</evidence>
<reference evidence="2 3" key="1">
    <citation type="submission" date="2020-06" db="EMBL/GenBank/DDBJ databases">
        <authorList>
            <person name="Li R."/>
            <person name="Bekaert M."/>
        </authorList>
    </citation>
    <scope>NUCLEOTIDE SEQUENCE [LARGE SCALE GENOMIC DNA]</scope>
    <source>
        <strain evidence="3">wild</strain>
    </source>
</reference>
<proteinExistence type="predicted"/>
<name>A0A6J8A9E2_MYTCO</name>
<organism evidence="2 3">
    <name type="scientific">Mytilus coruscus</name>
    <name type="common">Sea mussel</name>
    <dbReference type="NCBI Taxonomy" id="42192"/>
    <lineage>
        <taxon>Eukaryota</taxon>
        <taxon>Metazoa</taxon>
        <taxon>Spiralia</taxon>
        <taxon>Lophotrochozoa</taxon>
        <taxon>Mollusca</taxon>
        <taxon>Bivalvia</taxon>
        <taxon>Autobranchia</taxon>
        <taxon>Pteriomorphia</taxon>
        <taxon>Mytilida</taxon>
        <taxon>Mytiloidea</taxon>
        <taxon>Mytilidae</taxon>
        <taxon>Mytilinae</taxon>
        <taxon>Mytilus</taxon>
    </lineage>
</organism>
<dbReference type="Proteomes" id="UP000507470">
    <property type="component" value="Unassembled WGS sequence"/>
</dbReference>
<protein>
    <submittedName>
        <fullName evidence="2">Uncharacterized protein</fullName>
    </submittedName>
</protein>
<gene>
    <name evidence="2" type="ORF">MCOR_5541</name>
</gene>
<evidence type="ECO:0000256" key="1">
    <source>
        <dbReference type="SAM" id="MobiDB-lite"/>
    </source>
</evidence>
<dbReference type="EMBL" id="CACVKT020001002">
    <property type="protein sequence ID" value="CAC5364529.1"/>
    <property type="molecule type" value="Genomic_DNA"/>
</dbReference>
<dbReference type="AlphaFoldDB" id="A0A6J8A9E2"/>
<feature type="compositionally biased region" description="Low complexity" evidence="1">
    <location>
        <begin position="53"/>
        <end position="67"/>
    </location>
</feature>